<dbReference type="GO" id="GO:0051301">
    <property type="term" value="P:cell division"/>
    <property type="evidence" value="ECO:0007669"/>
    <property type="project" value="UniProtKB-KW"/>
</dbReference>
<dbReference type="PANTHER" id="PTHR30474">
    <property type="entry name" value="CELL CYCLE PROTEIN"/>
    <property type="match status" value="1"/>
</dbReference>
<feature type="transmembrane region" description="Helical" evidence="7">
    <location>
        <begin position="124"/>
        <end position="142"/>
    </location>
</feature>
<feature type="compositionally biased region" description="Polar residues" evidence="6">
    <location>
        <begin position="1"/>
        <end position="16"/>
    </location>
</feature>
<dbReference type="PANTHER" id="PTHR30474:SF3">
    <property type="entry name" value="PEPTIDOGLYCAN GLYCOSYLTRANSFERASE RODA"/>
    <property type="match status" value="1"/>
</dbReference>
<dbReference type="Pfam" id="PF01098">
    <property type="entry name" value="FTSW_RODA_SPOVE"/>
    <property type="match status" value="1"/>
</dbReference>
<dbReference type="RefSeq" id="WP_069845611.1">
    <property type="nucleotide sequence ID" value="NZ_CP014859.1"/>
</dbReference>
<keyword evidence="2 7" id="KW-0812">Transmembrane</keyword>
<feature type="transmembrane region" description="Helical" evidence="7">
    <location>
        <begin position="396"/>
        <end position="417"/>
    </location>
</feature>
<feature type="transmembrane region" description="Helical" evidence="7">
    <location>
        <begin position="255"/>
        <end position="271"/>
    </location>
</feature>
<keyword evidence="5 7" id="KW-0472">Membrane</keyword>
<keyword evidence="3" id="KW-0133">Cell shape</keyword>
<evidence type="ECO:0000256" key="2">
    <source>
        <dbReference type="ARBA" id="ARBA00022692"/>
    </source>
</evidence>
<dbReference type="KEGG" id="ahm:TL08_00135"/>
<feature type="transmembrane region" description="Helical" evidence="7">
    <location>
        <begin position="59"/>
        <end position="77"/>
    </location>
</feature>
<dbReference type="GO" id="GO:0005886">
    <property type="term" value="C:plasma membrane"/>
    <property type="evidence" value="ECO:0007669"/>
    <property type="project" value="TreeGrafter"/>
</dbReference>
<evidence type="ECO:0000256" key="3">
    <source>
        <dbReference type="ARBA" id="ARBA00022960"/>
    </source>
</evidence>
<evidence type="ECO:0000256" key="7">
    <source>
        <dbReference type="SAM" id="Phobius"/>
    </source>
</evidence>
<feature type="region of interest" description="Disordered" evidence="6">
    <location>
        <begin position="1"/>
        <end position="23"/>
    </location>
</feature>
<dbReference type="GO" id="GO:0015648">
    <property type="term" value="F:lipid-linked peptidoglycan transporter activity"/>
    <property type="evidence" value="ECO:0007669"/>
    <property type="project" value="TreeGrafter"/>
</dbReference>
<feature type="transmembrane region" description="Helical" evidence="7">
    <location>
        <begin position="84"/>
        <end position="104"/>
    </location>
</feature>
<reference evidence="9" key="1">
    <citation type="submission" date="2016-03" db="EMBL/GenBank/DDBJ databases">
        <title>Complete genome sequence of the type strain Actinoalloteichus hymeniacidonis DSM 45092.</title>
        <authorList>
            <person name="Schaffert L."/>
            <person name="Albersmeier A."/>
            <person name="Winkler A."/>
            <person name="Kalinowski J."/>
            <person name="Zotchev S."/>
            <person name="Ruckert C."/>
        </authorList>
    </citation>
    <scope>NUCLEOTIDE SEQUENCE [LARGE SCALE GENOMIC DNA]</scope>
    <source>
        <strain evidence="9">HPA177(T) (DSM 45092(T))</strain>
    </source>
</reference>
<name>A0AAC9HK70_9PSEU</name>
<comment type="subcellular location">
    <subcellularLocation>
        <location evidence="1">Membrane</location>
        <topology evidence="1">Multi-pass membrane protein</topology>
    </subcellularLocation>
</comment>
<dbReference type="GO" id="GO:0008360">
    <property type="term" value="P:regulation of cell shape"/>
    <property type="evidence" value="ECO:0007669"/>
    <property type="project" value="UniProtKB-KW"/>
</dbReference>
<feature type="transmembrane region" description="Helical" evidence="7">
    <location>
        <begin position="276"/>
        <end position="295"/>
    </location>
</feature>
<protein>
    <submittedName>
        <fullName evidence="8">Bacterial cell division membrane protein</fullName>
    </submittedName>
</protein>
<feature type="transmembrane region" description="Helical" evidence="7">
    <location>
        <begin position="363"/>
        <end position="384"/>
    </location>
</feature>
<evidence type="ECO:0000256" key="1">
    <source>
        <dbReference type="ARBA" id="ARBA00004141"/>
    </source>
</evidence>
<organism evidence="8 9">
    <name type="scientific">Actinoalloteichus hymeniacidonis</name>
    <dbReference type="NCBI Taxonomy" id="340345"/>
    <lineage>
        <taxon>Bacteria</taxon>
        <taxon>Bacillati</taxon>
        <taxon>Actinomycetota</taxon>
        <taxon>Actinomycetes</taxon>
        <taxon>Pseudonocardiales</taxon>
        <taxon>Pseudonocardiaceae</taxon>
        <taxon>Actinoalloteichus</taxon>
    </lineage>
</organism>
<evidence type="ECO:0000313" key="8">
    <source>
        <dbReference type="EMBL" id="AOS60877.1"/>
    </source>
</evidence>
<keyword evidence="9" id="KW-1185">Reference proteome</keyword>
<feature type="transmembrane region" description="Helical" evidence="7">
    <location>
        <begin position="429"/>
        <end position="450"/>
    </location>
</feature>
<dbReference type="InterPro" id="IPR001182">
    <property type="entry name" value="FtsW/RodA"/>
</dbReference>
<feature type="transmembrane region" description="Helical" evidence="7">
    <location>
        <begin position="30"/>
        <end position="47"/>
    </location>
</feature>
<keyword evidence="8" id="KW-0131">Cell cycle</keyword>
<feature type="transmembrane region" description="Helical" evidence="7">
    <location>
        <begin position="181"/>
        <end position="209"/>
    </location>
</feature>
<feature type="compositionally biased region" description="Basic and acidic residues" evidence="6">
    <location>
        <begin position="473"/>
        <end position="482"/>
    </location>
</feature>
<keyword evidence="4 7" id="KW-1133">Transmembrane helix</keyword>
<feature type="transmembrane region" description="Helical" evidence="7">
    <location>
        <begin position="151"/>
        <end position="169"/>
    </location>
</feature>
<evidence type="ECO:0000256" key="5">
    <source>
        <dbReference type="ARBA" id="ARBA00023136"/>
    </source>
</evidence>
<gene>
    <name evidence="8" type="ORF">TL08_00135</name>
</gene>
<evidence type="ECO:0000313" key="9">
    <source>
        <dbReference type="Proteomes" id="UP000095210"/>
    </source>
</evidence>
<dbReference type="GO" id="GO:0032153">
    <property type="term" value="C:cell division site"/>
    <property type="evidence" value="ECO:0007669"/>
    <property type="project" value="TreeGrafter"/>
</dbReference>
<proteinExistence type="predicted"/>
<dbReference type="Proteomes" id="UP000095210">
    <property type="component" value="Chromosome"/>
</dbReference>
<dbReference type="EMBL" id="CP014859">
    <property type="protein sequence ID" value="AOS60877.1"/>
    <property type="molecule type" value="Genomic_DNA"/>
</dbReference>
<accession>A0AAC9HK70</accession>
<feature type="transmembrane region" description="Helical" evidence="7">
    <location>
        <begin position="230"/>
        <end position="249"/>
    </location>
</feature>
<dbReference type="AlphaFoldDB" id="A0AAC9HK70"/>
<evidence type="ECO:0000256" key="4">
    <source>
        <dbReference type="ARBA" id="ARBA00022989"/>
    </source>
</evidence>
<keyword evidence="8" id="KW-0132">Cell division</keyword>
<feature type="region of interest" description="Disordered" evidence="6">
    <location>
        <begin position="457"/>
        <end position="482"/>
    </location>
</feature>
<evidence type="ECO:0000256" key="6">
    <source>
        <dbReference type="SAM" id="MobiDB-lite"/>
    </source>
</evidence>
<sequence>MSSPVDATSNPGQAATPSPPAVPTRRNTELLMLAFAAILVTIANVLVEANQEQELSTQLLYNGAAFLALFGIAHLAVRKWAPYADPLILPFAALLNGVGLIAIYRIDLADAAADPDHGYLVNRQIGWMVISVVLFVLILAFVKDHRLLARFGYTCGFVGLIALALPGFLPASMSSAGGAKIWIRIGGAGIQPGEFAKILLMIFFASFLVSKRDLFTVAGRRFLGMDFPRMRDMAPMLLAWAASVGVLVFERDLGTSLLFFGLVLVMIYVATERVSWVVIGLSLFAIGCVIAYPLFNHLRVRVLNWMDPLGRLDATDGDSFQLVQSLFGLGTGGIFGTGLGSGRPTLIPAAETDFIISAIGEEIGFVGVAAVLLLYLLLVMRGLRTALAVRDSFGKLLASGLAFIIGLQVFIVVGGATRLIPSTGITAPFLSYGGSSLLANYILVALLLLISHAARKPQPPSKPRPQQAPLAEAHTEMVARPT</sequence>